<reference evidence="2 3" key="1">
    <citation type="journal article" date="1999" name="DNA Res.">
        <title>Complete genome sequence of an aerobic hyper-thermophilic crenarchaeon, Aeropyrum pernix K1.</title>
        <authorList>
            <person name="Kawarabayasi Y."/>
            <person name="Hino Y."/>
            <person name="Horikawa H."/>
            <person name="Yamazaki S."/>
            <person name="Haikawa Y."/>
            <person name="Jin-no K."/>
            <person name="Takahashi M."/>
            <person name="Sekine M."/>
            <person name="Baba S."/>
            <person name="Ankai A."/>
            <person name="Kosugi H."/>
            <person name="Hosoyama A."/>
            <person name="Fukui S."/>
            <person name="Nagai Y."/>
            <person name="Nishijima K."/>
            <person name="Nakazawa H."/>
            <person name="Takamiya M."/>
            <person name="Masuda S."/>
            <person name="Funahashi T."/>
            <person name="Tanaka T."/>
            <person name="Kudoh Y."/>
            <person name="Yamazaki J."/>
            <person name="Kushida N."/>
            <person name="Oguchi A."/>
            <person name="Aoki K."/>
            <person name="Kubota K."/>
            <person name="Nakamura Y."/>
            <person name="Nomura N."/>
            <person name="Sako Y."/>
            <person name="Kikuchi H."/>
        </authorList>
    </citation>
    <scope>NUCLEOTIDE SEQUENCE [LARGE SCALE GENOMIC DNA]</scope>
    <source>
        <strain evidence="3">ATCC 700893 / DSM 11879 / JCM 9820 / NBRC 100138 / K1</strain>
    </source>
</reference>
<dbReference type="KEGG" id="ape:APE_1848.1"/>
<dbReference type="eggNOG" id="arCOG01759">
    <property type="taxonomic scope" value="Archaea"/>
</dbReference>
<sequence>MPVLPGEGLVKVVDVDAYIKRMSDPRSGFVFDVTVMELKLENGSKFVMSNIPVEIVEAVNVMKNNIDTPRRQSLFIFLMNSEVFKDAAVNFVKEVVIDEIDQNTGLYTATLVLEEDGFKLKLKMIPSHAVYLALIAGRPIYVLEKLVHESYSEEEY</sequence>
<gene>
    <name evidence="2" type="ordered locus">APE_1848.1</name>
</gene>
<dbReference type="AlphaFoldDB" id="Q9YAU6"/>
<evidence type="ECO:0000259" key="1">
    <source>
        <dbReference type="PROSITE" id="PS51658"/>
    </source>
</evidence>
<dbReference type="RefSeq" id="WP_010866633.1">
    <property type="nucleotide sequence ID" value="NC_000854.2"/>
</dbReference>
<dbReference type="PROSITE" id="PS51658">
    <property type="entry name" value="BFN"/>
    <property type="match status" value="1"/>
</dbReference>
<dbReference type="EMBL" id="BA000002">
    <property type="protein sequence ID" value="BAA80852.2"/>
    <property type="molecule type" value="Genomic_DNA"/>
</dbReference>
<accession>Q9YAU6</accession>
<organism evidence="2 3">
    <name type="scientific">Aeropyrum pernix (strain ATCC 700893 / DSM 11879 / JCM 9820 / NBRC 100138 / K1)</name>
    <dbReference type="NCBI Taxonomy" id="272557"/>
    <lineage>
        <taxon>Archaea</taxon>
        <taxon>Thermoproteota</taxon>
        <taxon>Thermoprotei</taxon>
        <taxon>Desulfurococcales</taxon>
        <taxon>Desulfurococcaceae</taxon>
        <taxon>Aeropyrum</taxon>
    </lineage>
</organism>
<dbReference type="STRING" id="272557.APE_1848.1"/>
<protein>
    <recommendedName>
        <fullName evidence="1">BFN domain-containing protein</fullName>
    </recommendedName>
</protein>
<dbReference type="GeneID" id="1446286"/>
<dbReference type="InterPro" id="IPR036104">
    <property type="entry name" value="BFN_sf"/>
</dbReference>
<dbReference type="SUPFAM" id="SSF103256">
    <property type="entry name" value="Hypothetical protein TM0160"/>
    <property type="match status" value="1"/>
</dbReference>
<name>Q9YAU6_AERPE</name>
<dbReference type="InterPro" id="IPR003729">
    <property type="entry name" value="Bi_nuclease_dom"/>
</dbReference>
<dbReference type="EnsemblBacteria" id="BAA80852">
    <property type="protein sequence ID" value="BAA80852"/>
    <property type="gene ID" value="APE_1848.1"/>
</dbReference>
<evidence type="ECO:0000313" key="2">
    <source>
        <dbReference type="EMBL" id="BAA80852.2"/>
    </source>
</evidence>
<dbReference type="GO" id="GO:0004518">
    <property type="term" value="F:nuclease activity"/>
    <property type="evidence" value="ECO:0007669"/>
    <property type="project" value="InterPro"/>
</dbReference>
<dbReference type="Pfam" id="PF02577">
    <property type="entry name" value="BFN_dom"/>
    <property type="match status" value="1"/>
</dbReference>
<proteinExistence type="predicted"/>
<feature type="domain" description="BFN" evidence="1">
    <location>
        <begin position="9"/>
        <end position="154"/>
    </location>
</feature>
<keyword evidence="3" id="KW-1185">Reference proteome</keyword>
<dbReference type="Proteomes" id="UP000002518">
    <property type="component" value="Chromosome"/>
</dbReference>
<dbReference type="PIR" id="G72570">
    <property type="entry name" value="G72570"/>
</dbReference>
<evidence type="ECO:0000313" key="3">
    <source>
        <dbReference type="Proteomes" id="UP000002518"/>
    </source>
</evidence>
<dbReference type="Gene3D" id="3.10.690.10">
    <property type="entry name" value="Bifunctional nuclease domain"/>
    <property type="match status" value="1"/>
</dbReference>